<dbReference type="EMBL" id="BARS01003381">
    <property type="protein sequence ID" value="GAF82005.1"/>
    <property type="molecule type" value="Genomic_DNA"/>
</dbReference>
<name>X1THI5_9ZZZZ</name>
<dbReference type="EMBL" id="BARW01005449">
    <property type="protein sequence ID" value="GAI79474.1"/>
    <property type="molecule type" value="Genomic_DNA"/>
</dbReference>
<evidence type="ECO:0000313" key="3">
    <source>
        <dbReference type="EMBL" id="GAI79474.1"/>
    </source>
</evidence>
<gene>
    <name evidence="2" type="ORF">S01H1_06557</name>
    <name evidence="3" type="ORF">S12H4_11865</name>
</gene>
<dbReference type="AlphaFoldDB" id="X1THI5"/>
<organism evidence="3">
    <name type="scientific">marine sediment metagenome</name>
    <dbReference type="NCBI Taxonomy" id="412755"/>
    <lineage>
        <taxon>unclassified sequences</taxon>
        <taxon>metagenomes</taxon>
        <taxon>ecological metagenomes</taxon>
    </lineage>
</organism>
<feature type="transmembrane region" description="Helical" evidence="1">
    <location>
        <begin position="36"/>
        <end position="53"/>
    </location>
</feature>
<protein>
    <submittedName>
        <fullName evidence="3">Uncharacterized protein</fullName>
    </submittedName>
</protein>
<comment type="caution">
    <text evidence="3">The sequence shown here is derived from an EMBL/GenBank/DDBJ whole genome shotgun (WGS) entry which is preliminary data.</text>
</comment>
<keyword evidence="1" id="KW-0812">Transmembrane</keyword>
<keyword evidence="1" id="KW-0472">Membrane</keyword>
<keyword evidence="1" id="KW-1133">Transmembrane helix</keyword>
<feature type="transmembrane region" description="Helical" evidence="1">
    <location>
        <begin position="6"/>
        <end position="24"/>
    </location>
</feature>
<reference evidence="3" key="1">
    <citation type="journal article" date="2014" name="Front. Microbiol.">
        <title>High frequency of phylogenetically diverse reductive dehalogenase-homologous genes in deep subseafloor sedimentary metagenomes.</title>
        <authorList>
            <person name="Kawai M."/>
            <person name="Futagami T."/>
            <person name="Toyoda A."/>
            <person name="Takaki Y."/>
            <person name="Nishi S."/>
            <person name="Hori S."/>
            <person name="Arai W."/>
            <person name="Tsubouchi T."/>
            <person name="Morono Y."/>
            <person name="Uchiyama I."/>
            <person name="Ito T."/>
            <person name="Fujiyama A."/>
            <person name="Inagaki F."/>
            <person name="Takami H."/>
        </authorList>
    </citation>
    <scope>NUCLEOTIDE SEQUENCE</scope>
    <source>
        <strain evidence="3">Expedition CK06-06</strain>
    </source>
</reference>
<proteinExistence type="predicted"/>
<evidence type="ECO:0000313" key="2">
    <source>
        <dbReference type="EMBL" id="GAF82005.1"/>
    </source>
</evidence>
<evidence type="ECO:0000256" key="1">
    <source>
        <dbReference type="SAM" id="Phobius"/>
    </source>
</evidence>
<accession>X1THI5</accession>
<sequence length="54" mass="6321">MTTINLVIMIIYHIISAFVAFVLIWSIIKTKDVQEAILYCIILIPFTLRVFHIK</sequence>